<keyword evidence="6" id="KW-1185">Reference proteome</keyword>
<dbReference type="NCBIfam" id="TIGR00621">
    <property type="entry name" value="ssb"/>
    <property type="match status" value="1"/>
</dbReference>
<dbReference type="InterPro" id="IPR000424">
    <property type="entry name" value="Primosome_PriB/ssb"/>
</dbReference>
<feature type="region of interest" description="Disordered" evidence="4">
    <location>
        <begin position="112"/>
        <end position="162"/>
    </location>
</feature>
<comment type="caution">
    <text evidence="5">The sequence shown here is derived from an EMBL/GenBank/DDBJ whole genome shotgun (WGS) entry which is preliminary data.</text>
</comment>
<evidence type="ECO:0000256" key="3">
    <source>
        <dbReference type="RuleBase" id="RU000524"/>
    </source>
</evidence>
<dbReference type="Pfam" id="PF00436">
    <property type="entry name" value="SSB"/>
    <property type="match status" value="1"/>
</dbReference>
<accession>A0ABW5RK36</accession>
<reference evidence="6" key="1">
    <citation type="journal article" date="2019" name="Int. J. Syst. Evol. Microbiol.">
        <title>The Global Catalogue of Microorganisms (GCM) 10K type strain sequencing project: providing services to taxonomists for standard genome sequencing and annotation.</title>
        <authorList>
            <consortium name="The Broad Institute Genomics Platform"/>
            <consortium name="The Broad Institute Genome Sequencing Center for Infectious Disease"/>
            <person name="Wu L."/>
            <person name="Ma J."/>
        </authorList>
    </citation>
    <scope>NUCLEOTIDE SEQUENCE [LARGE SCALE GENOMIC DNA]</scope>
    <source>
        <strain evidence="6">TISTR 1511</strain>
    </source>
</reference>
<feature type="compositionally biased region" description="Low complexity" evidence="4">
    <location>
        <begin position="112"/>
        <end position="128"/>
    </location>
</feature>
<dbReference type="PROSITE" id="PS50935">
    <property type="entry name" value="SSB"/>
    <property type="match status" value="1"/>
</dbReference>
<dbReference type="RefSeq" id="WP_066056156.1">
    <property type="nucleotide sequence ID" value="NZ_JBHUNF010000003.1"/>
</dbReference>
<evidence type="ECO:0000256" key="4">
    <source>
        <dbReference type="SAM" id="MobiDB-lite"/>
    </source>
</evidence>
<dbReference type="Proteomes" id="UP001597453">
    <property type="component" value="Unassembled WGS sequence"/>
</dbReference>
<evidence type="ECO:0000256" key="2">
    <source>
        <dbReference type="PROSITE-ProRule" id="PRU00252"/>
    </source>
</evidence>
<keyword evidence="1 2" id="KW-0238">DNA-binding</keyword>
<dbReference type="Gene3D" id="2.40.50.140">
    <property type="entry name" value="Nucleic acid-binding proteins"/>
    <property type="match status" value="1"/>
</dbReference>
<dbReference type="CDD" id="cd04496">
    <property type="entry name" value="SSB_OBF"/>
    <property type="match status" value="1"/>
</dbReference>
<dbReference type="PANTHER" id="PTHR10302:SF0">
    <property type="entry name" value="SINGLE-STRANDED DNA-BINDING PROTEIN, MITOCHONDRIAL"/>
    <property type="match status" value="1"/>
</dbReference>
<dbReference type="PANTHER" id="PTHR10302">
    <property type="entry name" value="SINGLE-STRANDED DNA-BINDING PROTEIN"/>
    <property type="match status" value="1"/>
</dbReference>
<dbReference type="InterPro" id="IPR012340">
    <property type="entry name" value="NA-bd_OB-fold"/>
</dbReference>
<sequence>MTDLLTITGAIGTDPELRTVGQNLQRMTMRVASSERKRDSDGNWRNAHTNWYTVTAFGKLAENAHASLRKGQRVLVAGKLRVQQFDREDGTSGTRVEILANNLGPDLVNQVASSAPPANNTPASAPEPSRMPESAHLQDTTAMPLSNPSDQPETISFPADIRDAACEPAF</sequence>
<dbReference type="SUPFAM" id="SSF50249">
    <property type="entry name" value="Nucleic acid-binding proteins"/>
    <property type="match status" value="1"/>
</dbReference>
<proteinExistence type="predicted"/>
<feature type="compositionally biased region" description="Polar residues" evidence="4">
    <location>
        <begin position="137"/>
        <end position="154"/>
    </location>
</feature>
<dbReference type="InterPro" id="IPR011344">
    <property type="entry name" value="ssDNA-bd"/>
</dbReference>
<dbReference type="EMBL" id="JBHUNF010000003">
    <property type="protein sequence ID" value="MFD2674819.1"/>
    <property type="molecule type" value="Genomic_DNA"/>
</dbReference>
<gene>
    <name evidence="5" type="ORF">ACFSUQ_05835</name>
</gene>
<organism evidence="5 6">
    <name type="scientific">Gulosibacter bifidus</name>
    <dbReference type="NCBI Taxonomy" id="272239"/>
    <lineage>
        <taxon>Bacteria</taxon>
        <taxon>Bacillati</taxon>
        <taxon>Actinomycetota</taxon>
        <taxon>Actinomycetes</taxon>
        <taxon>Micrococcales</taxon>
        <taxon>Microbacteriaceae</taxon>
        <taxon>Gulosibacter</taxon>
    </lineage>
</organism>
<evidence type="ECO:0000313" key="6">
    <source>
        <dbReference type="Proteomes" id="UP001597453"/>
    </source>
</evidence>
<evidence type="ECO:0000256" key="1">
    <source>
        <dbReference type="ARBA" id="ARBA00023125"/>
    </source>
</evidence>
<dbReference type="GO" id="GO:0003677">
    <property type="term" value="F:DNA binding"/>
    <property type="evidence" value="ECO:0007669"/>
    <property type="project" value="UniProtKB-KW"/>
</dbReference>
<protein>
    <recommendedName>
        <fullName evidence="3">Single-stranded DNA-binding protein</fullName>
    </recommendedName>
</protein>
<evidence type="ECO:0000313" key="5">
    <source>
        <dbReference type="EMBL" id="MFD2674819.1"/>
    </source>
</evidence>
<name>A0ABW5RK36_9MICO</name>